<dbReference type="KEGG" id="slom:PXH66_14425"/>
<proteinExistence type="predicted"/>
<evidence type="ECO:0000313" key="4">
    <source>
        <dbReference type="EMBL" id="WED63530.1"/>
    </source>
</evidence>
<feature type="region of interest" description="Disordered" evidence="1">
    <location>
        <begin position="1"/>
        <end position="22"/>
    </location>
</feature>
<dbReference type="AlphaFoldDB" id="A0AAF0CMT8"/>
<dbReference type="RefSeq" id="WP_330929739.1">
    <property type="nucleotide sequence ID" value="NZ_CP119075.1"/>
</dbReference>
<dbReference type="EMBL" id="CP119075">
    <property type="protein sequence ID" value="WED63530.1"/>
    <property type="molecule type" value="Genomic_DNA"/>
</dbReference>
<keyword evidence="2" id="KW-1133">Transmembrane helix</keyword>
<gene>
    <name evidence="4" type="ORF">PXH66_14425</name>
</gene>
<name>A0AAF0CMT8_9BACT</name>
<evidence type="ECO:0000313" key="5">
    <source>
        <dbReference type="Proteomes" id="UP001218638"/>
    </source>
</evidence>
<dbReference type="InterPro" id="IPR002881">
    <property type="entry name" value="DUF58"/>
</dbReference>
<dbReference type="Pfam" id="PF01882">
    <property type="entry name" value="DUF58"/>
    <property type="match status" value="1"/>
</dbReference>
<dbReference type="Proteomes" id="UP001218638">
    <property type="component" value="Chromosome"/>
</dbReference>
<keyword evidence="5" id="KW-1185">Reference proteome</keyword>
<protein>
    <submittedName>
        <fullName evidence="4">DUF58 domain-containing protein</fullName>
    </submittedName>
</protein>
<accession>A0AAF0CMT8</accession>
<evidence type="ECO:0000256" key="1">
    <source>
        <dbReference type="SAM" id="MobiDB-lite"/>
    </source>
</evidence>
<feature type="transmembrane region" description="Helical" evidence="2">
    <location>
        <begin position="76"/>
        <end position="100"/>
    </location>
</feature>
<feature type="transmembrane region" description="Helical" evidence="2">
    <location>
        <begin position="49"/>
        <end position="70"/>
    </location>
</feature>
<organism evidence="4 5">
    <name type="scientific">Synoicihabitans lomoniglobus</name>
    <dbReference type="NCBI Taxonomy" id="2909285"/>
    <lineage>
        <taxon>Bacteria</taxon>
        <taxon>Pseudomonadati</taxon>
        <taxon>Verrucomicrobiota</taxon>
        <taxon>Opitutia</taxon>
        <taxon>Opitutales</taxon>
        <taxon>Opitutaceae</taxon>
        <taxon>Synoicihabitans</taxon>
    </lineage>
</organism>
<sequence length="397" mass="43859">MNATTTTAASDPRWSGPGADRKSMRQHWRELSWRKLLWSLLYPPRGQRIMPTISGFLLIIVALGIGSAAYNTSNNILFITLSLLLACLIGSGVLSALNLAKVAWRMVPSPPYRVGQTGTVTIELRNRKKLLPTHGLWFEVRTKAEPKGRRLVLRERLDAGGGTARLEWSWQPTTRGHEVVELTAVGSLFPFGFLRKVLACEIRTEVLVWPAPVEYQRFAVLVASRRQSGHAVNKIGQSGDLLAVRRYVSGDSHRQIHWKASARLRQLMVRQFSTEQQEGYSLRLDTAGDVWTRPEQFELACSFVATLAEDLFTTGRLGTVTIDHELPQPIRGVRDLEAFFDRLAELTPRESTGRPSQAPFPSVSVGPGAAARLTLTFAPEGARGVAAFVDGQKAAAA</sequence>
<reference evidence="4" key="1">
    <citation type="submission" date="2023-03" db="EMBL/GenBank/DDBJ databases">
        <title>Lomoglobus Profundus gen. nov., sp. nov., a novel member of the phylum Verrucomicrobia, isolated from deep-marine sediment of South China Sea.</title>
        <authorList>
            <person name="Ahmad T."/>
            <person name="Ishaq S.E."/>
            <person name="Wang F."/>
        </authorList>
    </citation>
    <scope>NUCLEOTIDE SEQUENCE</scope>
    <source>
        <strain evidence="4">LMO-M01</strain>
    </source>
</reference>
<keyword evidence="2" id="KW-0812">Transmembrane</keyword>
<keyword evidence="2" id="KW-0472">Membrane</keyword>
<dbReference type="PANTHER" id="PTHR34351">
    <property type="entry name" value="SLR1927 PROTEIN-RELATED"/>
    <property type="match status" value="1"/>
</dbReference>
<evidence type="ECO:0000259" key="3">
    <source>
        <dbReference type="Pfam" id="PF01882"/>
    </source>
</evidence>
<dbReference type="PANTHER" id="PTHR34351:SF1">
    <property type="entry name" value="SLR1927 PROTEIN"/>
    <property type="match status" value="1"/>
</dbReference>
<evidence type="ECO:0000256" key="2">
    <source>
        <dbReference type="SAM" id="Phobius"/>
    </source>
</evidence>
<feature type="domain" description="DUF58" evidence="3">
    <location>
        <begin position="244"/>
        <end position="321"/>
    </location>
</feature>